<dbReference type="InterPro" id="IPR049945">
    <property type="entry name" value="AAA_22"/>
</dbReference>
<gene>
    <name evidence="8" type="ORF">STRCI_003003</name>
</gene>
<dbReference type="CDD" id="cd15831">
    <property type="entry name" value="BTAD"/>
    <property type="match status" value="1"/>
</dbReference>
<keyword evidence="5" id="KW-0804">Transcription</keyword>
<evidence type="ECO:0000259" key="7">
    <source>
        <dbReference type="PROSITE" id="PS51755"/>
    </source>
</evidence>
<dbReference type="InterPro" id="IPR036388">
    <property type="entry name" value="WH-like_DNA-bd_sf"/>
</dbReference>
<evidence type="ECO:0000256" key="2">
    <source>
        <dbReference type="ARBA" id="ARBA00023012"/>
    </source>
</evidence>
<dbReference type="InterPro" id="IPR027417">
    <property type="entry name" value="P-loop_NTPase"/>
</dbReference>
<dbReference type="InterPro" id="IPR005158">
    <property type="entry name" value="BTAD"/>
</dbReference>
<evidence type="ECO:0000256" key="6">
    <source>
        <dbReference type="PROSITE-ProRule" id="PRU01091"/>
    </source>
</evidence>
<dbReference type="Gene3D" id="1.25.40.10">
    <property type="entry name" value="Tetratricopeptide repeat domain"/>
    <property type="match status" value="1"/>
</dbReference>
<evidence type="ECO:0000256" key="4">
    <source>
        <dbReference type="ARBA" id="ARBA00023125"/>
    </source>
</evidence>
<accession>A0ABY7KBT8</accession>
<evidence type="ECO:0000256" key="3">
    <source>
        <dbReference type="ARBA" id="ARBA00023015"/>
    </source>
</evidence>
<dbReference type="EMBL" id="CP114413">
    <property type="protein sequence ID" value="WAZ21804.1"/>
    <property type="molecule type" value="Genomic_DNA"/>
</dbReference>
<dbReference type="SUPFAM" id="SSF48452">
    <property type="entry name" value="TPR-like"/>
    <property type="match status" value="1"/>
</dbReference>
<dbReference type="InterPro" id="IPR011990">
    <property type="entry name" value="TPR-like_helical_dom_sf"/>
</dbReference>
<dbReference type="PANTHER" id="PTHR35807:SF1">
    <property type="entry name" value="TRANSCRIPTIONAL REGULATOR REDD"/>
    <property type="match status" value="1"/>
</dbReference>
<proteinExistence type="inferred from homology"/>
<dbReference type="SUPFAM" id="SSF46894">
    <property type="entry name" value="C-terminal effector domain of the bipartite response regulators"/>
    <property type="match status" value="1"/>
</dbReference>
<keyword evidence="4 6" id="KW-0238">DNA-binding</keyword>
<keyword evidence="3" id="KW-0805">Transcription regulation</keyword>
<evidence type="ECO:0000313" key="8">
    <source>
        <dbReference type="EMBL" id="WAZ21804.1"/>
    </source>
</evidence>
<evidence type="ECO:0000256" key="1">
    <source>
        <dbReference type="ARBA" id="ARBA00005820"/>
    </source>
</evidence>
<dbReference type="SMART" id="SM00862">
    <property type="entry name" value="Trans_reg_C"/>
    <property type="match status" value="1"/>
</dbReference>
<dbReference type="PANTHER" id="PTHR35807">
    <property type="entry name" value="TRANSCRIPTIONAL REGULATOR REDD-RELATED"/>
    <property type="match status" value="1"/>
</dbReference>
<dbReference type="InterPro" id="IPR051677">
    <property type="entry name" value="AfsR-DnrI-RedD_regulator"/>
</dbReference>
<keyword evidence="9" id="KW-1185">Reference proteome</keyword>
<evidence type="ECO:0000256" key="5">
    <source>
        <dbReference type="ARBA" id="ARBA00023163"/>
    </source>
</evidence>
<organism evidence="8 9">
    <name type="scientific">Streptomyces cinnabarinus</name>
    <dbReference type="NCBI Taxonomy" id="67287"/>
    <lineage>
        <taxon>Bacteria</taxon>
        <taxon>Bacillati</taxon>
        <taxon>Actinomycetota</taxon>
        <taxon>Actinomycetes</taxon>
        <taxon>Kitasatosporales</taxon>
        <taxon>Streptomycetaceae</taxon>
        <taxon>Streptomyces</taxon>
    </lineage>
</organism>
<protein>
    <submittedName>
        <fullName evidence="8">NB-ARC domain-containing protein</fullName>
    </submittedName>
</protein>
<dbReference type="SMART" id="SM01043">
    <property type="entry name" value="BTAD"/>
    <property type="match status" value="1"/>
</dbReference>
<sequence>MPIPHDTPTDHGLRFALFGPLTVTRDGRTITIPQTKHRVVLAALLLRADRLVTVEDLTTHLWDDAPPVTARKTLQGYVARLRKKLGHEVLVSHPAGYRIAARPDQLDLGRFASLAAEADRTQDADARARLLRAALDTAAGPPLADLPQECFRHGERAELAERLVHTVERWADAEMALGRYGEVLPRLRALTADHPFRETLWSRRMLALYGAGRQADALSAYQQARRVLRDELGVEPGEELRRLHQRILSGDVPGARRPAAEAVAVPSTLPPAVAEFARPDIEADAARALLVGTGGAGPGIVALHGAVGTGKTTLAVRVAHEVAGHFPDGRLFAELRDGRAPRSPSEVLGALLRVLGVEPEGIPAGPAERVALYRSLLAGKRVLVVLDDAESETQVRPLLPPSAGSAALVTGIAPPAALDGARHLRVGVLTDGQSLDILGRMIGHERVRAEPEAAGELIDLCCRLPLAVRIAGAKLLARPHWRLAQLAARLDSPRRLDELTAGDLSVRDSLGIGYDGLGAPARRAFRLLSLLRTGSFPAEVAAAALGVTRGEAEELLDEIVHRQLLGTGLSHRGRLRYTYDGLVRAYAQELAALTDPATERTRTVRRALAAWYARPIPAVPERAPLSA</sequence>
<dbReference type="Proteomes" id="UP001164439">
    <property type="component" value="Chromosome"/>
</dbReference>
<dbReference type="SUPFAM" id="SSF52540">
    <property type="entry name" value="P-loop containing nucleoside triphosphate hydrolases"/>
    <property type="match status" value="1"/>
</dbReference>
<dbReference type="InterPro" id="IPR001867">
    <property type="entry name" value="OmpR/PhoB-type_DNA-bd"/>
</dbReference>
<name>A0ABY7KBT8_9ACTN</name>
<dbReference type="PRINTS" id="PR00364">
    <property type="entry name" value="DISEASERSIST"/>
</dbReference>
<dbReference type="Pfam" id="PF03704">
    <property type="entry name" value="BTAD"/>
    <property type="match status" value="1"/>
</dbReference>
<dbReference type="InterPro" id="IPR016032">
    <property type="entry name" value="Sig_transdc_resp-reg_C-effctor"/>
</dbReference>
<dbReference type="RefSeq" id="WP_269659442.1">
    <property type="nucleotide sequence ID" value="NZ_CP114413.1"/>
</dbReference>
<dbReference type="Gene3D" id="3.40.50.300">
    <property type="entry name" value="P-loop containing nucleotide triphosphate hydrolases"/>
    <property type="match status" value="1"/>
</dbReference>
<feature type="domain" description="OmpR/PhoB-type" evidence="7">
    <location>
        <begin position="5"/>
        <end position="101"/>
    </location>
</feature>
<keyword evidence="2" id="KW-0902">Two-component regulatory system</keyword>
<reference evidence="8" key="1">
    <citation type="submission" date="2022-12" db="EMBL/GenBank/DDBJ databases">
        <authorList>
            <person name="Ruckert C."/>
            <person name="Busche T."/>
            <person name="Kalinowski J."/>
            <person name="Wittmann C."/>
        </authorList>
    </citation>
    <scope>NUCLEOTIDE SEQUENCE</scope>
    <source>
        <strain evidence="8">DSM 40467</strain>
    </source>
</reference>
<dbReference type="Pfam" id="PF13401">
    <property type="entry name" value="AAA_22"/>
    <property type="match status" value="1"/>
</dbReference>
<dbReference type="Gene3D" id="1.10.10.10">
    <property type="entry name" value="Winged helix-like DNA-binding domain superfamily/Winged helix DNA-binding domain"/>
    <property type="match status" value="1"/>
</dbReference>
<dbReference type="PROSITE" id="PS51755">
    <property type="entry name" value="OMPR_PHOB"/>
    <property type="match status" value="1"/>
</dbReference>
<feature type="DNA-binding region" description="OmpR/PhoB-type" evidence="6">
    <location>
        <begin position="5"/>
        <end position="101"/>
    </location>
</feature>
<comment type="similarity">
    <text evidence="1">Belongs to the AfsR/DnrI/RedD regulatory family.</text>
</comment>
<evidence type="ECO:0000313" key="9">
    <source>
        <dbReference type="Proteomes" id="UP001164439"/>
    </source>
</evidence>
<dbReference type="Pfam" id="PF00486">
    <property type="entry name" value="Trans_reg_C"/>
    <property type="match status" value="1"/>
</dbReference>